<dbReference type="EMBL" id="KE345308">
    <property type="protein sequence ID" value="EXC00260.1"/>
    <property type="molecule type" value="Genomic_DNA"/>
</dbReference>
<dbReference type="AlphaFoldDB" id="W9RNR5"/>
<keyword evidence="2" id="KW-1185">Reference proteome</keyword>
<evidence type="ECO:0000313" key="2">
    <source>
        <dbReference type="Proteomes" id="UP000030645"/>
    </source>
</evidence>
<protein>
    <submittedName>
        <fullName evidence="1">Uncharacterized protein</fullName>
    </submittedName>
</protein>
<evidence type="ECO:0000313" key="1">
    <source>
        <dbReference type="EMBL" id="EXC00260.1"/>
    </source>
</evidence>
<reference evidence="2" key="1">
    <citation type="submission" date="2013-01" db="EMBL/GenBank/DDBJ databases">
        <title>Draft Genome Sequence of a Mulberry Tree, Morus notabilis C.K. Schneid.</title>
        <authorList>
            <person name="He N."/>
            <person name="Zhao S."/>
        </authorList>
    </citation>
    <scope>NUCLEOTIDE SEQUENCE</scope>
</reference>
<dbReference type="Proteomes" id="UP000030645">
    <property type="component" value="Unassembled WGS sequence"/>
</dbReference>
<accession>W9RNR5</accession>
<sequence length="174" mass="19341">MYQSQVWFSRNNTGDIVWVAASCEQRGLGCWKEYLALGLRIKARVMFGKPPQPSFPPELHCATLAVGHLASNFSEHQRRRTISTVDLSPCPFPLNLSLIRSGTPSSPPIVEGSVNDILPLCGSHCQTRAAHSEPSLLVRRPPLVDPLSPPEVRVMDRDTHHHHLRTPGSAWSLR</sequence>
<proteinExistence type="predicted"/>
<organism evidence="1 2">
    <name type="scientific">Morus notabilis</name>
    <dbReference type="NCBI Taxonomy" id="981085"/>
    <lineage>
        <taxon>Eukaryota</taxon>
        <taxon>Viridiplantae</taxon>
        <taxon>Streptophyta</taxon>
        <taxon>Embryophyta</taxon>
        <taxon>Tracheophyta</taxon>
        <taxon>Spermatophyta</taxon>
        <taxon>Magnoliopsida</taxon>
        <taxon>eudicotyledons</taxon>
        <taxon>Gunneridae</taxon>
        <taxon>Pentapetalae</taxon>
        <taxon>rosids</taxon>
        <taxon>fabids</taxon>
        <taxon>Rosales</taxon>
        <taxon>Moraceae</taxon>
        <taxon>Moreae</taxon>
        <taxon>Morus</taxon>
    </lineage>
</organism>
<gene>
    <name evidence="1" type="ORF">L484_010368</name>
</gene>
<name>W9RNR5_9ROSA</name>